<sequence>MNFLPPEIQLDIFKCLNFKQLLNIQQTNCFYKNFVKEYENQLALKEFYKIKTVYIYKGSLPYIKFFKPEPKFYDFELSEELEKKWKWVMEKSIPLFLSNDMEGIYVSACQIEQSSECKQEILLQFSNVPTNIEEMKIARYLLNQLFKCVFESTDFSAGIFNPQMIQLLFDENKTNIPLQIHSHVANLSIDKGDFSKFALNHLISRGFIANVSLASYIEQCRNNLFEILINRGNRFSNVWYTNATSIFYNLIIQHIETSKDLSKMVKEITLSNVHGDILKNKRTENIEKEIGFNNLRSVKYQLSNKYNPKMKFSVNIKEVSKLRFNVEIREVIERCIYLVIM</sequence>
<proteinExistence type="predicted"/>
<feature type="domain" description="F-box" evidence="1">
    <location>
        <begin position="1"/>
        <end position="47"/>
    </location>
</feature>
<evidence type="ECO:0000313" key="3">
    <source>
        <dbReference type="Proteomes" id="UP000580250"/>
    </source>
</evidence>
<dbReference type="InterPro" id="IPR001810">
    <property type="entry name" value="F-box_dom"/>
</dbReference>
<dbReference type="AlphaFoldDB" id="A0A6V7UEB5"/>
<dbReference type="EMBL" id="CAJEWN010000055">
    <property type="protein sequence ID" value="CAD2154017.1"/>
    <property type="molecule type" value="Genomic_DNA"/>
</dbReference>
<comment type="caution">
    <text evidence="2">The sequence shown here is derived from an EMBL/GenBank/DDBJ whole genome shotgun (WGS) entry which is preliminary data.</text>
</comment>
<evidence type="ECO:0000313" key="2">
    <source>
        <dbReference type="EMBL" id="CAD2154017.1"/>
    </source>
</evidence>
<accession>A0A6V7UEB5</accession>
<dbReference type="Proteomes" id="UP000580250">
    <property type="component" value="Unassembled WGS sequence"/>
</dbReference>
<dbReference type="OrthoDB" id="5903835at2759"/>
<reference evidence="2 3" key="1">
    <citation type="submission" date="2020-08" db="EMBL/GenBank/DDBJ databases">
        <authorList>
            <person name="Koutsovoulos G."/>
            <person name="Danchin GJ E."/>
        </authorList>
    </citation>
    <scope>NUCLEOTIDE SEQUENCE [LARGE SCALE GENOMIC DNA]</scope>
</reference>
<organism evidence="2 3">
    <name type="scientific">Meloidogyne enterolobii</name>
    <name type="common">Root-knot nematode worm</name>
    <name type="synonym">Meloidogyne mayaguensis</name>
    <dbReference type="NCBI Taxonomy" id="390850"/>
    <lineage>
        <taxon>Eukaryota</taxon>
        <taxon>Metazoa</taxon>
        <taxon>Ecdysozoa</taxon>
        <taxon>Nematoda</taxon>
        <taxon>Chromadorea</taxon>
        <taxon>Rhabditida</taxon>
        <taxon>Tylenchina</taxon>
        <taxon>Tylenchomorpha</taxon>
        <taxon>Tylenchoidea</taxon>
        <taxon>Meloidogynidae</taxon>
        <taxon>Meloidogyninae</taxon>
        <taxon>Meloidogyne</taxon>
    </lineage>
</organism>
<protein>
    <recommendedName>
        <fullName evidence="1">F-box domain-containing protein</fullName>
    </recommendedName>
</protein>
<dbReference type="PROSITE" id="PS50181">
    <property type="entry name" value="FBOX"/>
    <property type="match status" value="1"/>
</dbReference>
<gene>
    <name evidence="2" type="ORF">MENT_LOCUS11331</name>
</gene>
<name>A0A6V7UEB5_MELEN</name>
<evidence type="ECO:0000259" key="1">
    <source>
        <dbReference type="PROSITE" id="PS50181"/>
    </source>
</evidence>